<organism evidence="1 2">
    <name type="scientific">Dermacentor silvarum</name>
    <name type="common">Tick</name>
    <dbReference type="NCBI Taxonomy" id="543639"/>
    <lineage>
        <taxon>Eukaryota</taxon>
        <taxon>Metazoa</taxon>
        <taxon>Ecdysozoa</taxon>
        <taxon>Arthropoda</taxon>
        <taxon>Chelicerata</taxon>
        <taxon>Arachnida</taxon>
        <taxon>Acari</taxon>
        <taxon>Parasitiformes</taxon>
        <taxon>Ixodida</taxon>
        <taxon>Ixodoidea</taxon>
        <taxon>Ixodidae</taxon>
        <taxon>Rhipicephalinae</taxon>
        <taxon>Dermacentor</taxon>
    </lineage>
</organism>
<dbReference type="EMBL" id="CM023476">
    <property type="protein sequence ID" value="KAH7942027.1"/>
    <property type="molecule type" value="Genomic_DNA"/>
</dbReference>
<sequence>MKSSPNSSGCNAVPELSADVFQCNCRSLNQCATELNARFKHVGRPAVLLLQETRGTAPGIRGYEGYFQPSILHAQTGRKTCDRQREEQVEAQTAVFVRRDVQHAKLDTAKYCSKIQEVVAVRCKLRGHDTLHVSAYLRPETNCYKKGGAKKAYFATLLELRNIYPKDRLLVGGDFNAPHQSWGYDRNSEKGRILLKKFTALKKFTRSHNKPYLDPSQTGFRPGR</sequence>
<protein>
    <submittedName>
        <fullName evidence="1">Uncharacterized protein</fullName>
    </submittedName>
</protein>
<proteinExistence type="predicted"/>
<accession>A0ACB8CH96</accession>
<comment type="caution">
    <text evidence="1">The sequence shown here is derived from an EMBL/GenBank/DDBJ whole genome shotgun (WGS) entry which is preliminary data.</text>
</comment>
<evidence type="ECO:0000313" key="1">
    <source>
        <dbReference type="EMBL" id="KAH7942027.1"/>
    </source>
</evidence>
<dbReference type="Proteomes" id="UP000821865">
    <property type="component" value="Chromosome 7"/>
</dbReference>
<name>A0ACB8CH96_DERSI</name>
<keyword evidence="2" id="KW-1185">Reference proteome</keyword>
<evidence type="ECO:0000313" key="2">
    <source>
        <dbReference type="Proteomes" id="UP000821865"/>
    </source>
</evidence>
<reference evidence="1" key="1">
    <citation type="submission" date="2020-05" db="EMBL/GenBank/DDBJ databases">
        <title>Large-scale comparative analyses of tick genomes elucidate their genetic diversity and vector capacities.</title>
        <authorList>
            <person name="Jia N."/>
            <person name="Wang J."/>
            <person name="Shi W."/>
            <person name="Du L."/>
            <person name="Sun Y."/>
            <person name="Zhan W."/>
            <person name="Jiang J."/>
            <person name="Wang Q."/>
            <person name="Zhang B."/>
            <person name="Ji P."/>
            <person name="Sakyi L.B."/>
            <person name="Cui X."/>
            <person name="Yuan T."/>
            <person name="Jiang B."/>
            <person name="Yang W."/>
            <person name="Lam T.T.-Y."/>
            <person name="Chang Q."/>
            <person name="Ding S."/>
            <person name="Wang X."/>
            <person name="Zhu J."/>
            <person name="Ruan X."/>
            <person name="Zhao L."/>
            <person name="Wei J."/>
            <person name="Que T."/>
            <person name="Du C."/>
            <person name="Cheng J."/>
            <person name="Dai P."/>
            <person name="Han X."/>
            <person name="Huang E."/>
            <person name="Gao Y."/>
            <person name="Liu J."/>
            <person name="Shao H."/>
            <person name="Ye R."/>
            <person name="Li L."/>
            <person name="Wei W."/>
            <person name="Wang X."/>
            <person name="Wang C."/>
            <person name="Yang T."/>
            <person name="Huo Q."/>
            <person name="Li W."/>
            <person name="Guo W."/>
            <person name="Chen H."/>
            <person name="Zhou L."/>
            <person name="Ni X."/>
            <person name="Tian J."/>
            <person name="Zhou Y."/>
            <person name="Sheng Y."/>
            <person name="Liu T."/>
            <person name="Pan Y."/>
            <person name="Xia L."/>
            <person name="Li J."/>
            <person name="Zhao F."/>
            <person name="Cao W."/>
        </authorList>
    </citation>
    <scope>NUCLEOTIDE SEQUENCE</scope>
    <source>
        <strain evidence="1">Dsil-2018</strain>
    </source>
</reference>
<gene>
    <name evidence="1" type="ORF">HPB49_019868</name>
</gene>